<gene>
    <name evidence="2" type="ORF">BXYJ_LOCUS5348</name>
</gene>
<name>A0A1I7SRL8_BURXY</name>
<evidence type="ECO:0000313" key="5">
    <source>
        <dbReference type="WBParaSite" id="BXY_1568400.1"/>
    </source>
</evidence>
<dbReference type="WBParaSite" id="BXY_1568400.1">
    <property type="protein sequence ID" value="BXY_1568400.1"/>
    <property type="gene ID" value="BXY_1568400"/>
</dbReference>
<reference evidence="2" key="2">
    <citation type="submission" date="2020-09" db="EMBL/GenBank/DDBJ databases">
        <authorList>
            <person name="Kikuchi T."/>
        </authorList>
    </citation>
    <scope>NUCLEOTIDE SEQUENCE</scope>
    <source>
        <strain evidence="2">Ka4C1</strain>
    </source>
</reference>
<dbReference type="EMBL" id="CAJFDI010000002">
    <property type="protein sequence ID" value="CAD5217955.1"/>
    <property type="molecule type" value="Genomic_DNA"/>
</dbReference>
<evidence type="ECO:0000256" key="1">
    <source>
        <dbReference type="SAM" id="MobiDB-lite"/>
    </source>
</evidence>
<dbReference type="Proteomes" id="UP000095284">
    <property type="component" value="Unplaced"/>
</dbReference>
<feature type="compositionally biased region" description="Basic and acidic residues" evidence="1">
    <location>
        <begin position="50"/>
        <end position="81"/>
    </location>
</feature>
<dbReference type="Proteomes" id="UP000659654">
    <property type="component" value="Unassembled WGS sequence"/>
</dbReference>
<feature type="region of interest" description="Disordered" evidence="1">
    <location>
        <begin position="126"/>
        <end position="145"/>
    </location>
</feature>
<dbReference type="Proteomes" id="UP000582659">
    <property type="component" value="Unassembled WGS sequence"/>
</dbReference>
<protein>
    <submittedName>
        <fullName evidence="2">(pine wood nematode) hypothetical protein</fullName>
    </submittedName>
</protein>
<feature type="region of interest" description="Disordered" evidence="1">
    <location>
        <begin position="50"/>
        <end position="110"/>
    </location>
</feature>
<reference evidence="5" key="1">
    <citation type="submission" date="2016-11" db="UniProtKB">
        <authorList>
            <consortium name="WormBaseParasite"/>
        </authorList>
    </citation>
    <scope>IDENTIFICATION</scope>
</reference>
<accession>A0A1I7SRL8</accession>
<keyword evidence="4" id="KW-1185">Reference proteome</keyword>
<dbReference type="AlphaFoldDB" id="A0A1I7SRL8"/>
<dbReference type="EMBL" id="CAJFCV020000002">
    <property type="protein sequence ID" value="CAG9102179.1"/>
    <property type="molecule type" value="Genomic_DNA"/>
</dbReference>
<evidence type="ECO:0000313" key="4">
    <source>
        <dbReference type="Proteomes" id="UP000659654"/>
    </source>
</evidence>
<sequence>MSSTAISTIANSSKSAVKIDPWNDFAVKDARREAKDAMWLIKAIVTENQKKLEAKEKSSSLQKTTEDKENQKKKDDFEFKRPRIQFNRKSNSSRMNKLKPLQSKPEPPPFPYEMIQYFTKEEVDRMMMPPPSKRPIRKRRMPVEDRSDEMCDLMSEFRRVRKELKDAEHDWERKNWMDYHKMCMQRLDLLRMKMGVKRRRL</sequence>
<organism evidence="3 5">
    <name type="scientific">Bursaphelenchus xylophilus</name>
    <name type="common">Pinewood nematode worm</name>
    <name type="synonym">Aphelenchoides xylophilus</name>
    <dbReference type="NCBI Taxonomy" id="6326"/>
    <lineage>
        <taxon>Eukaryota</taxon>
        <taxon>Metazoa</taxon>
        <taxon>Ecdysozoa</taxon>
        <taxon>Nematoda</taxon>
        <taxon>Chromadorea</taxon>
        <taxon>Rhabditida</taxon>
        <taxon>Tylenchina</taxon>
        <taxon>Tylenchomorpha</taxon>
        <taxon>Aphelenchoidea</taxon>
        <taxon>Aphelenchoididae</taxon>
        <taxon>Bursaphelenchus</taxon>
    </lineage>
</organism>
<proteinExistence type="predicted"/>
<evidence type="ECO:0000313" key="2">
    <source>
        <dbReference type="EMBL" id="CAD5217955.1"/>
    </source>
</evidence>
<evidence type="ECO:0000313" key="3">
    <source>
        <dbReference type="Proteomes" id="UP000095284"/>
    </source>
</evidence>